<keyword evidence="8" id="KW-0044">Antibiotic</keyword>
<keyword evidence="7" id="KW-0391">Immunity</keyword>
<evidence type="ECO:0000256" key="4">
    <source>
        <dbReference type="ARBA" id="ARBA00022529"/>
    </source>
</evidence>
<dbReference type="GO" id="GO:0042742">
    <property type="term" value="P:defense response to bacterium"/>
    <property type="evidence" value="ECO:0007669"/>
    <property type="project" value="UniProtKB-KW"/>
</dbReference>
<dbReference type="InterPro" id="IPR042307">
    <property type="entry name" value="Reeler_sf"/>
</dbReference>
<evidence type="ECO:0000256" key="9">
    <source>
        <dbReference type="SAM" id="SignalP"/>
    </source>
</evidence>
<sequence length="145" mass="15529">MSSYAHLGLLVLLVIIPASTGYGGGAPNDACVDMSPHHGTVERTSPSKFSLYLTEETTQGGDILKVCVKGGTFEGILLQMRVVGDTVPVGTFNGTRGTIANDTKTMNCTADNDTVTHSKPTIKKDPTCFYWKAPNNKIPQNVHFV</sequence>
<proteinExistence type="inferred from homology"/>
<dbReference type="GO" id="GO:0016020">
    <property type="term" value="C:membrane"/>
    <property type="evidence" value="ECO:0007669"/>
    <property type="project" value="TreeGrafter"/>
</dbReference>
<evidence type="ECO:0000313" key="12">
    <source>
        <dbReference type="Proteomes" id="UP001209878"/>
    </source>
</evidence>
<evidence type="ECO:0000256" key="5">
    <source>
        <dbReference type="ARBA" id="ARBA00022588"/>
    </source>
</evidence>
<name>A0AAD9P4G8_RIDPI</name>
<dbReference type="GO" id="GO:0045087">
    <property type="term" value="P:innate immune response"/>
    <property type="evidence" value="ECO:0007669"/>
    <property type="project" value="UniProtKB-KW"/>
</dbReference>
<evidence type="ECO:0000313" key="11">
    <source>
        <dbReference type="EMBL" id="KAK2187973.1"/>
    </source>
</evidence>
<keyword evidence="12" id="KW-1185">Reference proteome</keyword>
<evidence type="ECO:0000256" key="6">
    <source>
        <dbReference type="ARBA" id="ARBA00022729"/>
    </source>
</evidence>
<dbReference type="Pfam" id="PF02014">
    <property type="entry name" value="Reeler"/>
    <property type="match status" value="1"/>
</dbReference>
<feature type="domain" description="Reelin" evidence="10">
    <location>
        <begin position="31"/>
        <end position="144"/>
    </location>
</feature>
<dbReference type="Proteomes" id="UP001209878">
    <property type="component" value="Unassembled WGS sequence"/>
</dbReference>
<dbReference type="PANTHER" id="PTHR45828">
    <property type="entry name" value="CYTOCHROME B561/FERRIC REDUCTASE TRANSMEMBRANE"/>
    <property type="match status" value="1"/>
</dbReference>
<dbReference type="CDD" id="cd08544">
    <property type="entry name" value="Reeler"/>
    <property type="match status" value="1"/>
</dbReference>
<dbReference type="GO" id="GO:0005576">
    <property type="term" value="C:extracellular region"/>
    <property type="evidence" value="ECO:0007669"/>
    <property type="project" value="UniProtKB-SubCell"/>
</dbReference>
<comment type="caution">
    <text evidence="11">The sequence shown here is derived from an EMBL/GenBank/DDBJ whole genome shotgun (WGS) entry which is preliminary data.</text>
</comment>
<comment type="subcellular location">
    <subcellularLocation>
        <location evidence="1">Secreted</location>
    </subcellularLocation>
</comment>
<feature type="signal peptide" evidence="9">
    <location>
        <begin position="1"/>
        <end position="21"/>
    </location>
</feature>
<evidence type="ECO:0000256" key="7">
    <source>
        <dbReference type="ARBA" id="ARBA00022859"/>
    </source>
</evidence>
<keyword evidence="5" id="KW-0399">Innate immunity</keyword>
<dbReference type="EMBL" id="JAODUO010000148">
    <property type="protein sequence ID" value="KAK2187973.1"/>
    <property type="molecule type" value="Genomic_DNA"/>
</dbReference>
<organism evidence="11 12">
    <name type="scientific">Ridgeia piscesae</name>
    <name type="common">Tubeworm</name>
    <dbReference type="NCBI Taxonomy" id="27915"/>
    <lineage>
        <taxon>Eukaryota</taxon>
        <taxon>Metazoa</taxon>
        <taxon>Spiralia</taxon>
        <taxon>Lophotrochozoa</taxon>
        <taxon>Annelida</taxon>
        <taxon>Polychaeta</taxon>
        <taxon>Sedentaria</taxon>
        <taxon>Canalipalpata</taxon>
        <taxon>Sabellida</taxon>
        <taxon>Siboglinidae</taxon>
        <taxon>Ridgeia</taxon>
    </lineage>
</organism>
<dbReference type="AlphaFoldDB" id="A0AAD9P4G8"/>
<evidence type="ECO:0000256" key="8">
    <source>
        <dbReference type="ARBA" id="ARBA00023022"/>
    </source>
</evidence>
<dbReference type="InterPro" id="IPR002861">
    <property type="entry name" value="Reeler_dom"/>
</dbReference>
<dbReference type="PANTHER" id="PTHR45828:SF9">
    <property type="entry name" value="CELL WALL INTEGRITY AND STRESS RESPONSE COMPONENT 4-LIKE-RELATED"/>
    <property type="match status" value="1"/>
</dbReference>
<evidence type="ECO:0000256" key="3">
    <source>
        <dbReference type="ARBA" id="ARBA00022525"/>
    </source>
</evidence>
<evidence type="ECO:0000256" key="2">
    <source>
        <dbReference type="ARBA" id="ARBA00008501"/>
    </source>
</evidence>
<keyword evidence="6 9" id="KW-0732">Signal</keyword>
<protein>
    <recommendedName>
        <fullName evidence="10">Reelin domain-containing protein</fullName>
    </recommendedName>
</protein>
<reference evidence="11" key="1">
    <citation type="journal article" date="2023" name="Mol. Biol. Evol.">
        <title>Third-Generation Sequencing Reveals the Adaptive Role of the Epigenome in Three Deep-Sea Polychaetes.</title>
        <authorList>
            <person name="Perez M."/>
            <person name="Aroh O."/>
            <person name="Sun Y."/>
            <person name="Lan Y."/>
            <person name="Juniper S.K."/>
            <person name="Young C.R."/>
            <person name="Angers B."/>
            <person name="Qian P.Y."/>
        </authorList>
    </citation>
    <scope>NUCLEOTIDE SEQUENCE</scope>
    <source>
        <strain evidence="11">R07B-5</strain>
    </source>
</reference>
<gene>
    <name evidence="11" type="ORF">NP493_148g03003</name>
</gene>
<evidence type="ECO:0000256" key="1">
    <source>
        <dbReference type="ARBA" id="ARBA00004613"/>
    </source>
</evidence>
<keyword evidence="3" id="KW-0964">Secreted</keyword>
<dbReference type="InterPro" id="IPR051237">
    <property type="entry name" value="Ferric-chelate_Red/DefProt"/>
</dbReference>
<keyword evidence="4" id="KW-0929">Antimicrobial</keyword>
<dbReference type="Gene3D" id="2.60.40.4060">
    <property type="entry name" value="Reeler domain"/>
    <property type="match status" value="1"/>
</dbReference>
<evidence type="ECO:0000259" key="10">
    <source>
        <dbReference type="Pfam" id="PF02014"/>
    </source>
</evidence>
<comment type="similarity">
    <text evidence="2">Belongs to the insect defense protein family.</text>
</comment>
<feature type="chain" id="PRO_5041988664" description="Reelin domain-containing protein" evidence="9">
    <location>
        <begin position="22"/>
        <end position="145"/>
    </location>
</feature>
<accession>A0AAD9P4G8</accession>